<reference evidence="2 3" key="1">
    <citation type="journal article" date="2014" name="Mol. Ecol.">
        <title>Evolution of Synechococcus.</title>
        <authorList>
            <person name="Dvorak P."/>
            <person name="Casamatta D."/>
            <person name="Hasler P."/>
            <person name="Poulickova A."/>
            <person name="Ondrej V."/>
            <person name="Sanges R."/>
        </authorList>
    </citation>
    <scope>NUCLEOTIDE SEQUENCE [LARGE SCALE GENOMIC DNA]</scope>
    <source>
        <strain evidence="2 3">CAUP A 1101</strain>
    </source>
</reference>
<organism evidence="2 3">
    <name type="scientific">Neosynechococcus sphagnicola sy1</name>
    <dbReference type="NCBI Taxonomy" id="1497020"/>
    <lineage>
        <taxon>Bacteria</taxon>
        <taxon>Bacillati</taxon>
        <taxon>Cyanobacteriota</taxon>
        <taxon>Cyanophyceae</taxon>
        <taxon>Neosynechococcales</taxon>
        <taxon>Neosynechococcaceae</taxon>
        <taxon>Neosynechococcus</taxon>
    </lineage>
</organism>
<accession>A0A098TLN0</accession>
<dbReference type="STRING" id="1497020.DO97_01540"/>
<feature type="domain" description="Glycosyltransferase subfamily 4-like N-terminal" evidence="1">
    <location>
        <begin position="120"/>
        <end position="190"/>
    </location>
</feature>
<dbReference type="AlphaFoldDB" id="A0A098TLN0"/>
<dbReference type="InterPro" id="IPR028098">
    <property type="entry name" value="Glyco_trans_4-like_N"/>
</dbReference>
<proteinExistence type="predicted"/>
<gene>
    <name evidence="2" type="ORF">DO97_01540</name>
</gene>
<keyword evidence="3" id="KW-1185">Reference proteome</keyword>
<name>A0A098TLN0_9CYAN</name>
<dbReference type="RefSeq" id="WP_036531875.1">
    <property type="nucleotide sequence ID" value="NZ_JJML01000014.1"/>
</dbReference>
<protein>
    <recommendedName>
        <fullName evidence="1">Glycosyltransferase subfamily 4-like N-terminal domain-containing protein</fullName>
    </recommendedName>
</protein>
<dbReference type="Proteomes" id="UP000030170">
    <property type="component" value="Unassembled WGS sequence"/>
</dbReference>
<sequence length="243" mass="27933">MQRPLRICYLAPLLGTHTRRCLNYFHQRGHEVYAWVDFQQGFRRWPLPEEVLNPPPAEKIIAPDSVAPVPGNAGALGSHQGRSRLQGLPLGVGQLLRWLYRWVSYPLTWIEPWMTLRQRQQQLRRLIAEVQPDVVHALWLWGNAFDAHLIGLRPWLVTAWGSDIREAHTLSRWDQLHLSKALGAANAVTAPSPELLQCCQQVGGRIQLAVGKLPCRGWMWPSLRLPIPRTQCYKAWGYLQGWR</sequence>
<comment type="caution">
    <text evidence="2">The sequence shown here is derived from an EMBL/GenBank/DDBJ whole genome shotgun (WGS) entry which is preliminary data.</text>
</comment>
<evidence type="ECO:0000259" key="1">
    <source>
        <dbReference type="Pfam" id="PF13477"/>
    </source>
</evidence>
<dbReference type="Gene3D" id="3.40.50.2000">
    <property type="entry name" value="Glycogen Phosphorylase B"/>
    <property type="match status" value="1"/>
</dbReference>
<dbReference type="Pfam" id="PF13477">
    <property type="entry name" value="Glyco_trans_4_2"/>
    <property type="match status" value="1"/>
</dbReference>
<dbReference type="SUPFAM" id="SSF53756">
    <property type="entry name" value="UDP-Glycosyltransferase/glycogen phosphorylase"/>
    <property type="match status" value="1"/>
</dbReference>
<dbReference type="EMBL" id="JJML01000014">
    <property type="protein sequence ID" value="KGF73214.1"/>
    <property type="molecule type" value="Genomic_DNA"/>
</dbReference>
<evidence type="ECO:0000313" key="2">
    <source>
        <dbReference type="EMBL" id="KGF73214.1"/>
    </source>
</evidence>
<evidence type="ECO:0000313" key="3">
    <source>
        <dbReference type="Proteomes" id="UP000030170"/>
    </source>
</evidence>